<reference evidence="1 2" key="1">
    <citation type="submission" date="2024-09" db="EMBL/GenBank/DDBJ databases">
        <authorList>
            <person name="Sun Q."/>
            <person name="Mori K."/>
        </authorList>
    </citation>
    <scope>NUCLEOTIDE SEQUENCE [LARGE SCALE GENOMIC DNA]</scope>
    <source>
        <strain evidence="1 2">CECT 7955</strain>
    </source>
</reference>
<sequence length="54" mass="5768">MKNAIRSLEGVQILTSKERKVIKGGKNHHDCASDGCANGYYCAGTACKLDPGWA</sequence>
<evidence type="ECO:0000313" key="1">
    <source>
        <dbReference type="EMBL" id="MFB9097533.1"/>
    </source>
</evidence>
<evidence type="ECO:0008006" key="3">
    <source>
        <dbReference type="Google" id="ProtNLM"/>
    </source>
</evidence>
<keyword evidence="2" id="KW-1185">Reference proteome</keyword>
<name>A0ABV5GQ96_9FLAO</name>
<dbReference type="Proteomes" id="UP001589607">
    <property type="component" value="Unassembled WGS sequence"/>
</dbReference>
<gene>
    <name evidence="1" type="ORF">ACFFVF_13505</name>
</gene>
<comment type="caution">
    <text evidence="1">The sequence shown here is derived from an EMBL/GenBank/DDBJ whole genome shotgun (WGS) entry which is preliminary data.</text>
</comment>
<proteinExistence type="predicted"/>
<accession>A0ABV5GQ96</accession>
<organism evidence="1 2">
    <name type="scientific">Flavobacterium jumunjinense</name>
    <dbReference type="NCBI Taxonomy" id="998845"/>
    <lineage>
        <taxon>Bacteria</taxon>
        <taxon>Pseudomonadati</taxon>
        <taxon>Bacteroidota</taxon>
        <taxon>Flavobacteriia</taxon>
        <taxon>Flavobacteriales</taxon>
        <taxon>Flavobacteriaceae</taxon>
        <taxon>Flavobacterium</taxon>
    </lineage>
</organism>
<evidence type="ECO:0000313" key="2">
    <source>
        <dbReference type="Proteomes" id="UP001589607"/>
    </source>
</evidence>
<protein>
    <recommendedName>
        <fullName evidence="3">Bacteriocin</fullName>
    </recommendedName>
</protein>
<dbReference type="EMBL" id="JBHMEY010000059">
    <property type="protein sequence ID" value="MFB9097533.1"/>
    <property type="molecule type" value="Genomic_DNA"/>
</dbReference>
<dbReference type="RefSeq" id="WP_236457485.1">
    <property type="nucleotide sequence ID" value="NZ_CBCSGE010000006.1"/>
</dbReference>